<dbReference type="Gene3D" id="2.60.40.1180">
    <property type="entry name" value="Golgi alpha-mannosidase II"/>
    <property type="match status" value="1"/>
</dbReference>
<dbReference type="PANTHER" id="PTHR43863">
    <property type="entry name" value="HYDROLASE, PUTATIVE (AFU_ORTHOLOGUE AFUA_1G03140)-RELATED"/>
    <property type="match status" value="1"/>
</dbReference>
<dbReference type="SUPFAM" id="SSF51011">
    <property type="entry name" value="Glycosyl hydrolase domain"/>
    <property type="match status" value="1"/>
</dbReference>
<keyword evidence="2 6" id="KW-0378">Hydrolase</keyword>
<dbReference type="SUPFAM" id="SSF51445">
    <property type="entry name" value="(Trans)glycosidases"/>
    <property type="match status" value="1"/>
</dbReference>
<dbReference type="Pfam" id="PF21365">
    <property type="entry name" value="Glyco_hydro_31_3rd"/>
    <property type="match status" value="1"/>
</dbReference>
<evidence type="ECO:0000313" key="6">
    <source>
        <dbReference type="EMBL" id="SEK47349.1"/>
    </source>
</evidence>
<dbReference type="InterPro" id="IPR048395">
    <property type="entry name" value="Glyco_hydro_31_C"/>
</dbReference>
<dbReference type="SUPFAM" id="SSF74650">
    <property type="entry name" value="Galactose mutarotase-like"/>
    <property type="match status" value="1"/>
</dbReference>
<dbReference type="CDD" id="cd14752">
    <property type="entry name" value="GH31_N"/>
    <property type="match status" value="1"/>
</dbReference>
<protein>
    <submittedName>
        <fullName evidence="6">Alpha-D-xyloside xylohydrolase</fullName>
    </submittedName>
</protein>
<dbReference type="EMBL" id="FNZU01000003">
    <property type="protein sequence ID" value="SEK47349.1"/>
    <property type="molecule type" value="Genomic_DNA"/>
</dbReference>
<dbReference type="STRING" id="426702.SAMN04488099_10324"/>
<dbReference type="Pfam" id="PF01055">
    <property type="entry name" value="Glyco_hydro_31_2nd"/>
    <property type="match status" value="1"/>
</dbReference>
<organism evidence="6 7">
    <name type="scientific">Alkalibacterium pelagium</name>
    <dbReference type="NCBI Taxonomy" id="426702"/>
    <lineage>
        <taxon>Bacteria</taxon>
        <taxon>Bacillati</taxon>
        <taxon>Bacillota</taxon>
        <taxon>Bacilli</taxon>
        <taxon>Lactobacillales</taxon>
        <taxon>Carnobacteriaceae</taxon>
        <taxon>Alkalibacterium</taxon>
    </lineage>
</organism>
<gene>
    <name evidence="6" type="ORF">SAMN04488099_10324</name>
</gene>
<name>A0A1H7HAS5_9LACT</name>
<sequence>MFKKENNKLYWFYDKEKLLIEPWGKNSFRIRAGYTEFSNEESALLNILEEDTDIQINKEEAFIVNGKINVTVNLSGHITIRNHKGEILLKESEYTYQLKYGGRQIIPNVGSSDYTISMRLETQPNEKIFGMGQYQHDFFNLKGCMVELTHRNSQISIPFFLSNLGYGMLWNNPSIGKASFNLNVTEFTAECSNQIDYWITAGDTPAQIEESYAEVTGKVPMMPEYAMGLWQSKLRYQNQEELLGIARKYKDEQVPLSVIVIDFFHWPNQGDWCFDETYWPDPLAMITELENMGIETMISVWPTVESTSLNYHEMVEKGFLVKTDRGVRTQFQFLGQTEIFDATNADARKYLWEKIKANYYDYGIKTFWLDEAEPEFSVYDHDIYRFESGPSKKTGNMYPLCYSKTFYDGMRKEGQTNIINLVRAAWAGSQRYGALVWSGDIPSTFQSLNHQVKAGLSMGIAGIPWWTTDIGGFHGGNIHDSEFKELMIRWFQYATFCPVLRMHGDRLPSKPPIGESGGGLCHSGAENEIWSYGEEAYNIFKYYISLRESLKLYIKEIMLKAHNKGTPPMRPLFYEFPDDPDAWEVDNQFMFGSSLLIAPVLEYKARKRNIYLPKGTKWEDFWTKQQYIGGQSIEIDAPIDKLPIMINLNSELTLNHLRSNDR</sequence>
<dbReference type="GO" id="GO:0030246">
    <property type="term" value="F:carbohydrate binding"/>
    <property type="evidence" value="ECO:0007669"/>
    <property type="project" value="InterPro"/>
</dbReference>
<dbReference type="InterPro" id="IPR051816">
    <property type="entry name" value="Glycosyl_Hydrolase_31"/>
</dbReference>
<proteinExistence type="inferred from homology"/>
<evidence type="ECO:0000256" key="1">
    <source>
        <dbReference type="ARBA" id="ARBA00007806"/>
    </source>
</evidence>
<comment type="similarity">
    <text evidence="1 2">Belongs to the glycosyl hydrolase 31 family.</text>
</comment>
<dbReference type="RefSeq" id="WP_091479087.1">
    <property type="nucleotide sequence ID" value="NZ_BJYC01000021.1"/>
</dbReference>
<dbReference type="InterPro" id="IPR017853">
    <property type="entry name" value="GH"/>
</dbReference>
<evidence type="ECO:0000259" key="4">
    <source>
        <dbReference type="Pfam" id="PF13802"/>
    </source>
</evidence>
<evidence type="ECO:0000256" key="2">
    <source>
        <dbReference type="RuleBase" id="RU361185"/>
    </source>
</evidence>
<feature type="domain" description="Glycosyl hydrolase family 31 C-terminal" evidence="5">
    <location>
        <begin position="565"/>
        <end position="646"/>
    </location>
</feature>
<dbReference type="Gene3D" id="2.60.40.1760">
    <property type="entry name" value="glycosyl hydrolase (family 31)"/>
    <property type="match status" value="1"/>
</dbReference>
<dbReference type="AlphaFoldDB" id="A0A1H7HAS5"/>
<dbReference type="GO" id="GO:0004553">
    <property type="term" value="F:hydrolase activity, hydrolyzing O-glycosyl compounds"/>
    <property type="evidence" value="ECO:0007669"/>
    <property type="project" value="InterPro"/>
</dbReference>
<feature type="domain" description="Glycoside hydrolase family 31 N-terminal" evidence="4">
    <location>
        <begin position="38"/>
        <end position="174"/>
    </location>
</feature>
<accession>A0A1H7HAS5</accession>
<dbReference type="CDD" id="cd06591">
    <property type="entry name" value="GH31_xylosidase_XylS"/>
    <property type="match status" value="1"/>
</dbReference>
<evidence type="ECO:0000259" key="3">
    <source>
        <dbReference type="Pfam" id="PF01055"/>
    </source>
</evidence>
<dbReference type="InterPro" id="IPR025887">
    <property type="entry name" value="Glyco_hydro_31_N_dom"/>
</dbReference>
<feature type="domain" description="Glycoside hydrolase family 31 TIM barrel" evidence="3">
    <location>
        <begin position="220"/>
        <end position="551"/>
    </location>
</feature>
<dbReference type="PANTHER" id="PTHR43863:SF2">
    <property type="entry name" value="MALTASE-GLUCOAMYLASE"/>
    <property type="match status" value="1"/>
</dbReference>
<evidence type="ECO:0000313" key="7">
    <source>
        <dbReference type="Proteomes" id="UP000199081"/>
    </source>
</evidence>
<dbReference type="Pfam" id="PF13802">
    <property type="entry name" value="Gal_mutarotas_2"/>
    <property type="match status" value="1"/>
</dbReference>
<keyword evidence="7" id="KW-1185">Reference proteome</keyword>
<dbReference type="Gene3D" id="3.20.20.80">
    <property type="entry name" value="Glycosidases"/>
    <property type="match status" value="1"/>
</dbReference>
<dbReference type="InterPro" id="IPR013780">
    <property type="entry name" value="Glyco_hydro_b"/>
</dbReference>
<keyword evidence="2" id="KW-0326">Glycosidase</keyword>
<evidence type="ECO:0000259" key="5">
    <source>
        <dbReference type="Pfam" id="PF21365"/>
    </source>
</evidence>
<reference evidence="7" key="1">
    <citation type="submission" date="2016-10" db="EMBL/GenBank/DDBJ databases">
        <authorList>
            <person name="Varghese N."/>
            <person name="Submissions S."/>
        </authorList>
    </citation>
    <scope>NUCLEOTIDE SEQUENCE [LARGE SCALE GENOMIC DNA]</scope>
    <source>
        <strain evidence="7">DSM 19183</strain>
    </source>
</reference>
<dbReference type="OrthoDB" id="176168at2"/>
<dbReference type="Proteomes" id="UP000199081">
    <property type="component" value="Unassembled WGS sequence"/>
</dbReference>
<dbReference type="InterPro" id="IPR011013">
    <property type="entry name" value="Gal_mutarotase_sf_dom"/>
</dbReference>
<dbReference type="InterPro" id="IPR000322">
    <property type="entry name" value="Glyco_hydro_31_TIM"/>
</dbReference>
<dbReference type="GO" id="GO:0005975">
    <property type="term" value="P:carbohydrate metabolic process"/>
    <property type="evidence" value="ECO:0007669"/>
    <property type="project" value="InterPro"/>
</dbReference>